<name>B7S970_GLYIN</name>
<proteinExistence type="predicted"/>
<sequence length="112" mass="12924">MFYALDSCIFKFPFHRNKHVYAFGTPLNISYVSSSKNEYVAEQESLITQGFFLVACYWLILTQWGRAYSDIGLFMLYPLGSLCVYAPTLYDVDRLKPFGRYSAEIVVITGFQ</sequence>
<dbReference type="EMBL" id="EF710657">
    <property type="protein sequence ID" value="ACE75445.1"/>
    <property type="molecule type" value="Genomic_DNA"/>
</dbReference>
<gene>
    <name evidence="1" type="ORF">GIP_L8_0590</name>
</gene>
<accession>B7S970</accession>
<protein>
    <submittedName>
        <fullName evidence="1">Uncharacterized protein</fullName>
    </submittedName>
</protein>
<evidence type="ECO:0000313" key="1">
    <source>
        <dbReference type="EMBL" id="ACE75445.1"/>
    </source>
</evidence>
<reference evidence="1" key="1">
    <citation type="submission" date="2007-06" db="EMBL/GenBank/DDBJ databases">
        <title>Bracovirus Evolution: Comparative Genomics of Multiple Viral and Proviral Genomes.</title>
        <authorList>
            <person name="Desjardins C.A."/>
            <person name="Gundersen-Rindal D.E."/>
            <person name="Hostetler J.B."/>
            <person name="Tallon L.J."/>
            <person name="Utterback T.R."/>
            <person name="Fuester R.W."/>
            <person name="Schatz M.C."/>
            <person name="Pedroni M.J."/>
            <person name="Fadrosh D.W."/>
            <person name="Haas B.J."/>
            <person name="Toms B.S."/>
            <person name="Chen D."/>
            <person name="Nene V."/>
        </authorList>
    </citation>
    <scope>NUCLEOTIDE SEQUENCE</scope>
</reference>
<organism evidence="1">
    <name type="scientific">Glyptapanteles indiensis</name>
    <name type="common">Parasitoid wasp</name>
    <dbReference type="NCBI Taxonomy" id="92994"/>
    <lineage>
        <taxon>Eukaryota</taxon>
        <taxon>Metazoa</taxon>
        <taxon>Ecdysozoa</taxon>
        <taxon>Arthropoda</taxon>
        <taxon>Hexapoda</taxon>
        <taxon>Insecta</taxon>
        <taxon>Pterygota</taxon>
        <taxon>Neoptera</taxon>
        <taxon>Endopterygota</taxon>
        <taxon>Hymenoptera</taxon>
        <taxon>Apocrita</taxon>
        <taxon>Ichneumonoidea</taxon>
        <taxon>Braconidae</taxon>
        <taxon>Microgastrinae</taxon>
        <taxon>Glyptapanteles</taxon>
    </lineage>
</organism>
<dbReference type="AlphaFoldDB" id="B7S970"/>